<feature type="transmembrane region" description="Helical" evidence="8">
    <location>
        <begin position="261"/>
        <end position="278"/>
    </location>
</feature>
<sequence>MTKELNTVIAEIFAVSIIAGFVGSLLGIGGGLIVIPFLSIVFKFNMHQAAAAGLVSVIATSSGAASAYVKDKLTHLRIGMFLQLATVIGGVLGAILSGILPAKVLSLIFGILLLYNSFLMIKNRKSDEKPQPSSLQISKWAKKLKLYGSYFDKIQNREIEYSAQNIAGGFSMMIFAGILSGLLGIGSGIFKVLALDTIMKLPFKVSTATSNFMMGVTALASISIYLARGDIVYDACGAVAVGVLFGSLLGAKVMPYIKSKYLRVAFALVLIYTSIEMIKKGLF</sequence>
<dbReference type="Proteomes" id="UP000196803">
    <property type="component" value="Unassembled WGS sequence"/>
</dbReference>
<proteinExistence type="inferred from homology"/>
<feature type="transmembrane region" description="Helical" evidence="8">
    <location>
        <begin position="12"/>
        <end position="42"/>
    </location>
</feature>
<dbReference type="EMBL" id="FXXC01000001">
    <property type="protein sequence ID" value="SMR92138.1"/>
    <property type="molecule type" value="Genomic_DNA"/>
</dbReference>
<evidence type="ECO:0000256" key="3">
    <source>
        <dbReference type="ARBA" id="ARBA00022448"/>
    </source>
</evidence>
<dbReference type="PANTHER" id="PTHR30269:SF23">
    <property type="entry name" value="MEMBRANE TRANSPORTER PROTEIN YDHB-RELATED"/>
    <property type="match status" value="1"/>
</dbReference>
<protein>
    <recommendedName>
        <fullName evidence="8">Probable membrane transporter protein</fullName>
    </recommendedName>
</protein>
<name>A0ABY1S707_CALBS</name>
<gene>
    <name evidence="9" type="ORF">SAMN05216240_0840</name>
</gene>
<evidence type="ECO:0000313" key="10">
    <source>
        <dbReference type="Proteomes" id="UP000196803"/>
    </source>
</evidence>
<dbReference type="InterPro" id="IPR002781">
    <property type="entry name" value="TM_pro_TauE-like"/>
</dbReference>
<feature type="transmembrane region" description="Helical" evidence="8">
    <location>
        <begin position="231"/>
        <end position="249"/>
    </location>
</feature>
<organism evidence="9 10">
    <name type="scientific">Caldicellulosiruptor bescii</name>
    <name type="common">Anaerocellum thermophilum</name>
    <dbReference type="NCBI Taxonomy" id="31899"/>
    <lineage>
        <taxon>Bacteria</taxon>
        <taxon>Bacillati</taxon>
        <taxon>Bacillota</taxon>
        <taxon>Bacillota incertae sedis</taxon>
        <taxon>Caldicellulosiruptorales</taxon>
        <taxon>Caldicellulosiruptoraceae</taxon>
        <taxon>Caldicellulosiruptor</taxon>
    </lineage>
</organism>
<evidence type="ECO:0000256" key="5">
    <source>
        <dbReference type="ARBA" id="ARBA00022692"/>
    </source>
</evidence>
<feature type="transmembrane region" description="Helical" evidence="8">
    <location>
        <begin position="104"/>
        <end position="121"/>
    </location>
</feature>
<evidence type="ECO:0000256" key="2">
    <source>
        <dbReference type="ARBA" id="ARBA00009142"/>
    </source>
</evidence>
<comment type="caution">
    <text evidence="9">The sequence shown here is derived from an EMBL/GenBank/DDBJ whole genome shotgun (WGS) entry which is preliminary data.</text>
</comment>
<comment type="subcellular location">
    <subcellularLocation>
        <location evidence="1 8">Cell membrane</location>
        <topology evidence="1 8">Multi-pass membrane protein</topology>
    </subcellularLocation>
</comment>
<evidence type="ECO:0000256" key="4">
    <source>
        <dbReference type="ARBA" id="ARBA00022475"/>
    </source>
</evidence>
<reference evidence="9 10" key="1">
    <citation type="submission" date="2017-05" db="EMBL/GenBank/DDBJ databases">
        <authorList>
            <person name="Varghese N."/>
            <person name="Submissions S."/>
        </authorList>
    </citation>
    <scope>NUCLEOTIDE SEQUENCE [LARGE SCALE GENOMIC DNA]</scope>
    <source>
        <strain evidence="9 10">MACB1020</strain>
    </source>
</reference>
<evidence type="ECO:0000256" key="1">
    <source>
        <dbReference type="ARBA" id="ARBA00004651"/>
    </source>
</evidence>
<feature type="transmembrane region" description="Helical" evidence="8">
    <location>
        <begin position="49"/>
        <end position="69"/>
    </location>
</feature>
<comment type="similarity">
    <text evidence="2 8">Belongs to the 4-toluene sulfonate uptake permease (TSUP) (TC 2.A.102) family.</text>
</comment>
<keyword evidence="7 8" id="KW-0472">Membrane</keyword>
<keyword evidence="4 8" id="KW-1003">Cell membrane</keyword>
<feature type="transmembrane region" description="Helical" evidence="8">
    <location>
        <begin position="75"/>
        <end position="97"/>
    </location>
</feature>
<evidence type="ECO:0000256" key="7">
    <source>
        <dbReference type="ARBA" id="ARBA00023136"/>
    </source>
</evidence>
<keyword evidence="6 8" id="KW-1133">Transmembrane helix</keyword>
<dbReference type="Pfam" id="PF01925">
    <property type="entry name" value="TauE"/>
    <property type="match status" value="1"/>
</dbReference>
<evidence type="ECO:0000256" key="8">
    <source>
        <dbReference type="RuleBase" id="RU363041"/>
    </source>
</evidence>
<dbReference type="InterPro" id="IPR052017">
    <property type="entry name" value="TSUP"/>
</dbReference>
<feature type="transmembrane region" description="Helical" evidence="8">
    <location>
        <begin position="170"/>
        <end position="193"/>
    </location>
</feature>
<evidence type="ECO:0000256" key="6">
    <source>
        <dbReference type="ARBA" id="ARBA00022989"/>
    </source>
</evidence>
<evidence type="ECO:0000313" key="9">
    <source>
        <dbReference type="EMBL" id="SMR92138.1"/>
    </source>
</evidence>
<keyword evidence="10" id="KW-1185">Reference proteome</keyword>
<dbReference type="PANTHER" id="PTHR30269">
    <property type="entry name" value="TRANSMEMBRANE PROTEIN YFCA"/>
    <property type="match status" value="1"/>
</dbReference>
<keyword evidence="5 8" id="KW-0812">Transmembrane</keyword>
<keyword evidence="3" id="KW-0813">Transport</keyword>
<feature type="transmembrane region" description="Helical" evidence="8">
    <location>
        <begin position="205"/>
        <end position="225"/>
    </location>
</feature>
<accession>A0ABY1S707</accession>